<accession>A0A9P8UG40</accession>
<sequence length="360" mass="40662">MPPSTASVPEPPAKRCKLMERAAMYTGQPVKLRSRETIGAFEMHVLRPKLCEHSEYFVRKLGESIVMTLDVSAETLGSFAVWLYEGKVFVDDMDITTNSEEYNNNNDDDDDTNKNNNANQTSGSLGNEFTRSMAAGEISNETILVKTEVHINMENTIPEYSREPEMINGSAGAPAGDPCLPTAPWYDQLDLPKDTDAHNLALHRIDARILDLYLFSRAYELPGLAVSVIVASQRFTRSHAAYASEYVVSKGWTILGPDDPLCQYWLHQFAFSRKFSSNEVDMLWLKALPSEFLFEILRLRPTLLDVGNGDSSDPVADPNPDHKWCFFHGHGSVEEREECERGRKDDPDMKYKRKQGRKSK</sequence>
<feature type="region of interest" description="Disordered" evidence="1">
    <location>
        <begin position="100"/>
        <end position="129"/>
    </location>
</feature>
<organism evidence="2 3">
    <name type="scientific">Truncatella angustata</name>
    <dbReference type="NCBI Taxonomy" id="152316"/>
    <lineage>
        <taxon>Eukaryota</taxon>
        <taxon>Fungi</taxon>
        <taxon>Dikarya</taxon>
        <taxon>Ascomycota</taxon>
        <taxon>Pezizomycotina</taxon>
        <taxon>Sordariomycetes</taxon>
        <taxon>Xylariomycetidae</taxon>
        <taxon>Amphisphaeriales</taxon>
        <taxon>Sporocadaceae</taxon>
        <taxon>Truncatella</taxon>
    </lineage>
</organism>
<evidence type="ECO:0008006" key="4">
    <source>
        <dbReference type="Google" id="ProtNLM"/>
    </source>
</evidence>
<feature type="compositionally biased region" description="Basic and acidic residues" evidence="1">
    <location>
        <begin position="333"/>
        <end position="350"/>
    </location>
</feature>
<name>A0A9P8UG40_9PEZI</name>
<evidence type="ECO:0000313" key="2">
    <source>
        <dbReference type="EMBL" id="KAH6651503.1"/>
    </source>
</evidence>
<keyword evidence="3" id="KW-1185">Reference proteome</keyword>
<dbReference type="EMBL" id="JAGPXC010000006">
    <property type="protein sequence ID" value="KAH6651503.1"/>
    <property type="molecule type" value="Genomic_DNA"/>
</dbReference>
<dbReference type="OrthoDB" id="10560617at2759"/>
<feature type="compositionally biased region" description="Polar residues" evidence="1">
    <location>
        <begin position="120"/>
        <end position="129"/>
    </location>
</feature>
<evidence type="ECO:0000313" key="3">
    <source>
        <dbReference type="Proteomes" id="UP000758603"/>
    </source>
</evidence>
<proteinExistence type="predicted"/>
<dbReference type="RefSeq" id="XP_045955781.1">
    <property type="nucleotide sequence ID" value="XM_046100307.1"/>
</dbReference>
<dbReference type="Proteomes" id="UP000758603">
    <property type="component" value="Unassembled WGS sequence"/>
</dbReference>
<protein>
    <recommendedName>
        <fullName evidence="4">BTB domain-containing protein</fullName>
    </recommendedName>
</protein>
<comment type="caution">
    <text evidence="2">The sequence shown here is derived from an EMBL/GenBank/DDBJ whole genome shotgun (WGS) entry which is preliminary data.</text>
</comment>
<gene>
    <name evidence="2" type="ORF">BKA67DRAFT_537372</name>
</gene>
<dbReference type="AlphaFoldDB" id="A0A9P8UG40"/>
<reference evidence="2" key="1">
    <citation type="journal article" date="2021" name="Nat. Commun.">
        <title>Genetic determinants of endophytism in the Arabidopsis root mycobiome.</title>
        <authorList>
            <person name="Mesny F."/>
            <person name="Miyauchi S."/>
            <person name="Thiergart T."/>
            <person name="Pickel B."/>
            <person name="Atanasova L."/>
            <person name="Karlsson M."/>
            <person name="Huettel B."/>
            <person name="Barry K.W."/>
            <person name="Haridas S."/>
            <person name="Chen C."/>
            <person name="Bauer D."/>
            <person name="Andreopoulos W."/>
            <person name="Pangilinan J."/>
            <person name="LaButti K."/>
            <person name="Riley R."/>
            <person name="Lipzen A."/>
            <person name="Clum A."/>
            <person name="Drula E."/>
            <person name="Henrissat B."/>
            <person name="Kohler A."/>
            <person name="Grigoriev I.V."/>
            <person name="Martin F.M."/>
            <person name="Hacquard S."/>
        </authorList>
    </citation>
    <scope>NUCLEOTIDE SEQUENCE</scope>
    <source>
        <strain evidence="2">MPI-SDFR-AT-0073</strain>
    </source>
</reference>
<dbReference type="GeneID" id="70129199"/>
<feature type="compositionally biased region" description="Basic residues" evidence="1">
    <location>
        <begin position="351"/>
        <end position="360"/>
    </location>
</feature>
<evidence type="ECO:0000256" key="1">
    <source>
        <dbReference type="SAM" id="MobiDB-lite"/>
    </source>
</evidence>
<feature type="region of interest" description="Disordered" evidence="1">
    <location>
        <begin position="333"/>
        <end position="360"/>
    </location>
</feature>